<reference evidence="2 3" key="1">
    <citation type="submission" date="2015-12" db="EMBL/GenBank/DDBJ databases">
        <title>The genome of Folsomia candida.</title>
        <authorList>
            <person name="Faddeeva A."/>
            <person name="Derks M.F."/>
            <person name="Anvar Y."/>
            <person name="Smit S."/>
            <person name="Van Straalen N."/>
            <person name="Roelofs D."/>
        </authorList>
    </citation>
    <scope>NUCLEOTIDE SEQUENCE [LARGE SCALE GENOMIC DNA]</scope>
    <source>
        <strain evidence="2 3">VU population</strain>
        <tissue evidence="2">Whole body</tissue>
    </source>
</reference>
<dbReference type="PROSITE" id="PS51155">
    <property type="entry name" value="CHIT_BIND_RR_2"/>
    <property type="match status" value="1"/>
</dbReference>
<gene>
    <name evidence="2" type="ORF">Fcan01_03414</name>
</gene>
<dbReference type="Pfam" id="PF00379">
    <property type="entry name" value="Chitin_bind_4"/>
    <property type="match status" value="1"/>
</dbReference>
<dbReference type="PANTHER" id="PTHR10380">
    <property type="entry name" value="CUTICLE PROTEIN"/>
    <property type="match status" value="1"/>
</dbReference>
<name>A0A226F119_FOLCA</name>
<dbReference type="GO" id="GO:0062129">
    <property type="term" value="C:chitin-based extracellular matrix"/>
    <property type="evidence" value="ECO:0007669"/>
    <property type="project" value="TreeGrafter"/>
</dbReference>
<protein>
    <submittedName>
        <fullName evidence="2">Larval cuticle protein A3A</fullName>
    </submittedName>
</protein>
<dbReference type="InterPro" id="IPR000618">
    <property type="entry name" value="Insect_cuticle"/>
</dbReference>
<evidence type="ECO:0000256" key="1">
    <source>
        <dbReference type="PROSITE-ProRule" id="PRU00497"/>
    </source>
</evidence>
<dbReference type="OMA" id="GPRINPT"/>
<evidence type="ECO:0000313" key="2">
    <source>
        <dbReference type="EMBL" id="OXA62626.1"/>
    </source>
</evidence>
<dbReference type="AlphaFoldDB" id="A0A226F119"/>
<dbReference type="GO" id="GO:0008010">
    <property type="term" value="F:structural constituent of chitin-based larval cuticle"/>
    <property type="evidence" value="ECO:0007669"/>
    <property type="project" value="TreeGrafter"/>
</dbReference>
<proteinExistence type="predicted"/>
<evidence type="ECO:0000313" key="3">
    <source>
        <dbReference type="Proteomes" id="UP000198287"/>
    </source>
</evidence>
<sequence>YKAAVKTPVHKTPIRVATDYNSGYKYDDERHRIEDDQAKNAKYSFGSAIDDGIMDHSHIRQETRDGLKVEGSYAYSDGYFKRVVNYVADENGYRVVSESAEPISESGPNVDLVNGKADIHTQIDGVDNQYSVSAAEILKPMKDLSKH</sequence>
<dbReference type="EMBL" id="LNIX01000001">
    <property type="protein sequence ID" value="OXA62626.1"/>
    <property type="molecule type" value="Genomic_DNA"/>
</dbReference>
<dbReference type="OrthoDB" id="8195082at2759"/>
<organism evidence="2 3">
    <name type="scientific">Folsomia candida</name>
    <name type="common">Springtail</name>
    <dbReference type="NCBI Taxonomy" id="158441"/>
    <lineage>
        <taxon>Eukaryota</taxon>
        <taxon>Metazoa</taxon>
        <taxon>Ecdysozoa</taxon>
        <taxon>Arthropoda</taxon>
        <taxon>Hexapoda</taxon>
        <taxon>Collembola</taxon>
        <taxon>Entomobryomorpha</taxon>
        <taxon>Isotomoidea</taxon>
        <taxon>Isotomidae</taxon>
        <taxon>Proisotominae</taxon>
        <taxon>Folsomia</taxon>
    </lineage>
</organism>
<keyword evidence="1" id="KW-0193">Cuticle</keyword>
<dbReference type="Proteomes" id="UP000198287">
    <property type="component" value="Unassembled WGS sequence"/>
</dbReference>
<comment type="caution">
    <text evidence="2">The sequence shown here is derived from an EMBL/GenBank/DDBJ whole genome shotgun (WGS) entry which is preliminary data.</text>
</comment>
<dbReference type="InterPro" id="IPR050468">
    <property type="entry name" value="Cuticle_Struct_Prot"/>
</dbReference>
<feature type="non-terminal residue" evidence="2">
    <location>
        <position position="1"/>
    </location>
</feature>
<keyword evidence="3" id="KW-1185">Reference proteome</keyword>
<dbReference type="PANTHER" id="PTHR10380:SF232">
    <property type="entry name" value="PUPAL CUTICLE PROTEIN EDG-84A-LIKE PROTEIN"/>
    <property type="match status" value="1"/>
</dbReference>
<accession>A0A226F119</accession>